<dbReference type="PANTHER" id="PTHR38166">
    <property type="entry name" value="C2H2-TYPE DOMAIN-CONTAINING PROTEIN-RELATED"/>
    <property type="match status" value="1"/>
</dbReference>
<organism evidence="2 3">
    <name type="scientific">Coniochaeta ligniaria NRRL 30616</name>
    <dbReference type="NCBI Taxonomy" id="1408157"/>
    <lineage>
        <taxon>Eukaryota</taxon>
        <taxon>Fungi</taxon>
        <taxon>Dikarya</taxon>
        <taxon>Ascomycota</taxon>
        <taxon>Pezizomycotina</taxon>
        <taxon>Sordariomycetes</taxon>
        <taxon>Sordariomycetidae</taxon>
        <taxon>Coniochaetales</taxon>
        <taxon>Coniochaetaceae</taxon>
        <taxon>Coniochaeta</taxon>
    </lineage>
</organism>
<keyword evidence="3" id="KW-1185">Reference proteome</keyword>
<proteinExistence type="predicted"/>
<gene>
    <name evidence="2" type="ORF">CONLIGDRAFT_112279</name>
</gene>
<name>A0A1J7I943_9PEZI</name>
<dbReference type="InParanoid" id="A0A1J7I943"/>
<protein>
    <recommendedName>
        <fullName evidence="4">C2H2-type domain-containing protein</fullName>
    </recommendedName>
</protein>
<feature type="region of interest" description="Disordered" evidence="1">
    <location>
        <begin position="1"/>
        <end position="78"/>
    </location>
</feature>
<evidence type="ECO:0000313" key="3">
    <source>
        <dbReference type="Proteomes" id="UP000182658"/>
    </source>
</evidence>
<dbReference type="AlphaFoldDB" id="A0A1J7I943"/>
<evidence type="ECO:0000256" key="1">
    <source>
        <dbReference type="SAM" id="MobiDB-lite"/>
    </source>
</evidence>
<feature type="compositionally biased region" description="Polar residues" evidence="1">
    <location>
        <begin position="1"/>
        <end position="10"/>
    </location>
</feature>
<reference evidence="2 3" key="1">
    <citation type="submission" date="2016-10" db="EMBL/GenBank/DDBJ databases">
        <title>Draft genome sequence of Coniochaeta ligniaria NRRL30616, a lignocellulolytic fungus for bioabatement of inhibitors in plant biomass hydrolysates.</title>
        <authorList>
            <consortium name="DOE Joint Genome Institute"/>
            <person name="Jimenez D.J."/>
            <person name="Hector R.E."/>
            <person name="Riley R."/>
            <person name="Sun H."/>
            <person name="Grigoriev I.V."/>
            <person name="Van Elsas J.D."/>
            <person name="Nichols N.N."/>
        </authorList>
    </citation>
    <scope>NUCLEOTIDE SEQUENCE [LARGE SCALE GENOMIC DNA]</scope>
    <source>
        <strain evidence="2 3">NRRL 30616</strain>
    </source>
</reference>
<dbReference type="STRING" id="1408157.A0A1J7I943"/>
<evidence type="ECO:0000313" key="2">
    <source>
        <dbReference type="EMBL" id="OIW23859.1"/>
    </source>
</evidence>
<dbReference type="Proteomes" id="UP000182658">
    <property type="component" value="Unassembled WGS sequence"/>
</dbReference>
<accession>A0A1J7I943</accession>
<evidence type="ECO:0008006" key="4">
    <source>
        <dbReference type="Google" id="ProtNLM"/>
    </source>
</evidence>
<dbReference type="EMBL" id="KV875105">
    <property type="protein sequence ID" value="OIW23859.1"/>
    <property type="molecule type" value="Genomic_DNA"/>
</dbReference>
<sequence length="308" mass="35717">MSEISTLTEATRTRKRRGLFQSPSDGRKRPRLSQTSSPDRRERKVLPLSKRVQPAQTSPTPSPTRRDRRVSPEYVHPDVSTSARSLACPYYKYDPKQHRQCAHANLSKISYVKQHLFRKHPPSIHCSRCYETFGDYEAFEAHQRQRVPCEVKPKRDLPGMTSEQMHKLKTRSNPTQDETGQWEEIWKILFPQTPPPASVYIDLSLPEEVNDLREHMARYIPPRIVNVLGLADNEDLSRELMEMVLDVTDQWIGKRRVSQASTGPSLPPSQENPRAQVQQTYSTICIGRNMDGKTRLCIRARYRLENWV</sequence>
<dbReference type="OrthoDB" id="3521097at2759"/>
<feature type="region of interest" description="Disordered" evidence="1">
    <location>
        <begin position="258"/>
        <end position="277"/>
    </location>
</feature>
<dbReference type="PANTHER" id="PTHR38166:SF1">
    <property type="entry name" value="C2H2-TYPE DOMAIN-CONTAINING PROTEIN"/>
    <property type="match status" value="1"/>
</dbReference>